<dbReference type="PANTHER" id="PTHR24221:SF632">
    <property type="entry name" value="ATP-DEPENDENT LIPID A-CORE FLIPPASE"/>
    <property type="match status" value="1"/>
</dbReference>
<dbReference type="InterPro" id="IPR027417">
    <property type="entry name" value="P-loop_NTPase"/>
</dbReference>
<keyword evidence="6" id="KW-0645">Protease</keyword>
<evidence type="ECO:0000256" key="2">
    <source>
        <dbReference type="ARBA" id="ARBA00022448"/>
    </source>
</evidence>
<comment type="subcellular location">
    <subcellularLocation>
        <location evidence="1">Cell membrane</location>
        <topology evidence="1">Multi-pass membrane protein</topology>
    </subcellularLocation>
</comment>
<evidence type="ECO:0000256" key="8">
    <source>
        <dbReference type="ARBA" id="ARBA00022989"/>
    </source>
</evidence>
<dbReference type="PANTHER" id="PTHR24221">
    <property type="entry name" value="ATP-BINDING CASSETTE SUB-FAMILY B"/>
    <property type="match status" value="1"/>
</dbReference>
<gene>
    <name evidence="13" type="ordered locus">bpr_I2554</name>
</gene>
<accession>E0RX76</accession>
<feature type="transmembrane region" description="Helical" evidence="10">
    <location>
        <begin position="147"/>
        <end position="172"/>
    </location>
</feature>
<keyword evidence="2" id="KW-0813">Transport</keyword>
<dbReference type="GO" id="GO:0008234">
    <property type="term" value="F:cysteine-type peptidase activity"/>
    <property type="evidence" value="ECO:0007669"/>
    <property type="project" value="UniProtKB-KW"/>
</dbReference>
<evidence type="ECO:0000256" key="1">
    <source>
        <dbReference type="ARBA" id="ARBA00004651"/>
    </source>
</evidence>
<dbReference type="InterPro" id="IPR003439">
    <property type="entry name" value="ABC_transporter-like_ATP-bd"/>
</dbReference>
<dbReference type="Pfam" id="PF00664">
    <property type="entry name" value="ABC_membrane"/>
    <property type="match status" value="1"/>
</dbReference>
<evidence type="ECO:0000256" key="5">
    <source>
        <dbReference type="ARBA" id="ARBA00022741"/>
    </source>
</evidence>
<dbReference type="SUPFAM" id="SSF52540">
    <property type="entry name" value="P-loop containing nucleoside triphosphate hydrolases"/>
    <property type="match status" value="1"/>
</dbReference>
<dbReference type="PROSITE" id="PS50929">
    <property type="entry name" value="ABC_TM1F"/>
    <property type="match status" value="1"/>
</dbReference>
<evidence type="ECO:0000256" key="6">
    <source>
        <dbReference type="ARBA" id="ARBA00022807"/>
    </source>
</evidence>
<feature type="transmembrane region" description="Helical" evidence="10">
    <location>
        <begin position="265"/>
        <end position="283"/>
    </location>
</feature>
<feature type="domain" description="ABC transporter" evidence="11">
    <location>
        <begin position="365"/>
        <end position="583"/>
    </location>
</feature>
<dbReference type="GO" id="GO:0016887">
    <property type="term" value="F:ATP hydrolysis activity"/>
    <property type="evidence" value="ECO:0007669"/>
    <property type="project" value="InterPro"/>
</dbReference>
<keyword evidence="14" id="KW-1185">Reference proteome</keyword>
<evidence type="ECO:0000256" key="9">
    <source>
        <dbReference type="ARBA" id="ARBA00023136"/>
    </source>
</evidence>
<dbReference type="Gene3D" id="3.40.50.300">
    <property type="entry name" value="P-loop containing nucleotide triphosphate hydrolases"/>
    <property type="match status" value="1"/>
</dbReference>
<dbReference type="GO" id="GO:0005524">
    <property type="term" value="F:ATP binding"/>
    <property type="evidence" value="ECO:0007669"/>
    <property type="project" value="UniProtKB-KW"/>
</dbReference>
<reference evidence="13 14" key="1">
    <citation type="journal article" date="2010" name="PLoS ONE">
        <title>The glycobiome of the rumen bacterium Butyrivibrio proteoclasticus B316(T) highlights adaptation to a polysaccharide-rich environment.</title>
        <authorList>
            <person name="Kelly W.J."/>
            <person name="Leahy S.C."/>
            <person name="Altermann E."/>
            <person name="Yeoman C.J."/>
            <person name="Dunne J.C."/>
            <person name="Kong Z."/>
            <person name="Pacheco D.M."/>
            <person name="Li D."/>
            <person name="Noel S.J."/>
            <person name="Moon C.D."/>
            <person name="Cookson A.L."/>
            <person name="Attwood G.T."/>
        </authorList>
    </citation>
    <scope>NUCLEOTIDE SEQUENCE [LARGE SCALE GENOMIC DNA]</scope>
    <source>
        <strain evidence="14">ATCC 51982 / DSM 14932 / B316</strain>
    </source>
</reference>
<evidence type="ECO:0000256" key="10">
    <source>
        <dbReference type="SAM" id="Phobius"/>
    </source>
</evidence>
<evidence type="ECO:0000259" key="11">
    <source>
        <dbReference type="PROSITE" id="PS50893"/>
    </source>
</evidence>
<evidence type="ECO:0000256" key="3">
    <source>
        <dbReference type="ARBA" id="ARBA00022475"/>
    </source>
</evidence>
<evidence type="ECO:0000256" key="7">
    <source>
        <dbReference type="ARBA" id="ARBA00022840"/>
    </source>
</evidence>
<dbReference type="HOGENOM" id="CLU_000604_84_3_9"/>
<dbReference type="GO" id="GO:0140359">
    <property type="term" value="F:ABC-type transporter activity"/>
    <property type="evidence" value="ECO:0007669"/>
    <property type="project" value="InterPro"/>
</dbReference>
<dbReference type="eggNOG" id="COG1132">
    <property type="taxonomic scope" value="Bacteria"/>
</dbReference>
<evidence type="ECO:0000256" key="4">
    <source>
        <dbReference type="ARBA" id="ARBA00022692"/>
    </source>
</evidence>
<dbReference type="FunFam" id="3.40.50.300:FF:000299">
    <property type="entry name" value="ABC transporter ATP-binding protein/permease"/>
    <property type="match status" value="1"/>
</dbReference>
<evidence type="ECO:0000313" key="13">
    <source>
        <dbReference type="EMBL" id="ADL35287.1"/>
    </source>
</evidence>
<keyword evidence="5" id="KW-0547">Nucleotide-binding</keyword>
<organism evidence="13 14">
    <name type="scientific">Butyrivibrio proteoclasticus (strain ATCC 51982 / DSM 14932 / B316)</name>
    <name type="common">Clostridium proteoclasticum</name>
    <dbReference type="NCBI Taxonomy" id="515622"/>
    <lineage>
        <taxon>Bacteria</taxon>
        <taxon>Bacillati</taxon>
        <taxon>Bacillota</taxon>
        <taxon>Clostridia</taxon>
        <taxon>Lachnospirales</taxon>
        <taxon>Lachnospiraceae</taxon>
        <taxon>Butyrivibrio</taxon>
    </lineage>
</organism>
<keyword evidence="6" id="KW-0788">Thiol protease</keyword>
<feature type="transmembrane region" description="Helical" evidence="10">
    <location>
        <begin position="178"/>
        <end position="197"/>
    </location>
</feature>
<dbReference type="GO" id="GO:0005886">
    <property type="term" value="C:plasma membrane"/>
    <property type="evidence" value="ECO:0007669"/>
    <property type="project" value="UniProtKB-SubCell"/>
</dbReference>
<dbReference type="Gene3D" id="1.20.1560.10">
    <property type="entry name" value="ABC transporter type 1, transmembrane domain"/>
    <property type="match status" value="1"/>
</dbReference>
<keyword evidence="9 10" id="KW-0472">Membrane</keyword>
<keyword evidence="8 10" id="KW-1133">Transmembrane helix</keyword>
<dbReference type="SUPFAM" id="SSF90123">
    <property type="entry name" value="ABC transporter transmembrane region"/>
    <property type="match status" value="1"/>
</dbReference>
<keyword evidence="3" id="KW-1003">Cell membrane</keyword>
<dbReference type="GO" id="GO:0034040">
    <property type="term" value="F:ATPase-coupled lipid transmembrane transporter activity"/>
    <property type="evidence" value="ECO:0007669"/>
    <property type="project" value="TreeGrafter"/>
</dbReference>
<feature type="domain" description="ABC transmembrane type-1" evidence="12">
    <location>
        <begin position="21"/>
        <end position="321"/>
    </location>
</feature>
<feature type="transmembrane region" description="Helical" evidence="10">
    <location>
        <begin position="21"/>
        <end position="49"/>
    </location>
</feature>
<proteinExistence type="predicted"/>
<name>E0RX76_BUTPB</name>
<dbReference type="KEGG" id="bpb:bpr_I2554"/>
<protein>
    <submittedName>
        <fullName evidence="13">ABC transporter ATP-binding/permease protein</fullName>
    </submittedName>
</protein>
<dbReference type="STRING" id="515622.bpr_I2554"/>
<dbReference type="InterPro" id="IPR003593">
    <property type="entry name" value="AAA+_ATPase"/>
</dbReference>
<keyword evidence="4 10" id="KW-0812">Transmembrane</keyword>
<dbReference type="AlphaFoldDB" id="E0RX76"/>
<keyword evidence="7 13" id="KW-0067">ATP-binding</keyword>
<dbReference type="Proteomes" id="UP000001299">
    <property type="component" value="Chromosome 1"/>
</dbReference>
<dbReference type="PROSITE" id="PS50893">
    <property type="entry name" value="ABC_TRANSPORTER_2"/>
    <property type="match status" value="1"/>
</dbReference>
<dbReference type="Pfam" id="PF00005">
    <property type="entry name" value="ABC_tran"/>
    <property type="match status" value="1"/>
</dbReference>
<feature type="transmembrane region" description="Helical" evidence="10">
    <location>
        <begin position="78"/>
        <end position="100"/>
    </location>
</feature>
<evidence type="ECO:0000259" key="12">
    <source>
        <dbReference type="PROSITE" id="PS50929"/>
    </source>
</evidence>
<dbReference type="PROSITE" id="PS00211">
    <property type="entry name" value="ABC_TRANSPORTER_1"/>
    <property type="match status" value="1"/>
</dbReference>
<dbReference type="RefSeq" id="WP_013281940.1">
    <property type="nucleotide sequence ID" value="NC_014387.1"/>
</dbReference>
<keyword evidence="6" id="KW-0378">Hydrolase</keyword>
<dbReference type="InterPro" id="IPR011527">
    <property type="entry name" value="ABC1_TM_dom"/>
</dbReference>
<sequence length="583" mass="65539">MRRIFKKINILLDRKQKLQMVGIVFLMLIGGILEALGIAILAPIMQIVVDPQKVEESKYLSALYHGLNLSSTTQLAEVIMASLILVFIIKNLVLFLINVVQLRFTYTNQFATSRRMMINFMLRPYEYYLNADTSVIQRSITSDVNNMYALILSILQLTSEIIVFICLVAFLLRMDASMTLTIALLLVTVLLIIKFVIKPVMVNAGQDNQDYYSGLYKWINESVTGIKEIKIANKENYFINGYADCGAGYVYAVQKYNLYNSTPRLLIETIAVAGMIGYMLLVMMRGTSLSTLLPQLTVLMAAATRLLPSANRINNYLTSIAYFEPFMMNVTDNLQQEIHDGSVSYNSDDYRKKKEVTKLPVKEHIEMTDICYKYPNTDSYILNKAAMSIPVGKSVGIVGTSGAGKTTIVDVLLGLLKPESGKIYADGADVMQNYQGWLKNIGYIPQTIFMVDSTIRKNVAFGYPDDEIDDNKVWNALKEASLDEFVKNLPEGLDTQIGERGIRLSGGQRQRIGIARALFEDPEVLVLDEATSALDNETEAAIMDSINRLHGKKTLIIIAHRLQTIEKCDMVYRIEDGKAVRDR</sequence>
<dbReference type="InterPro" id="IPR039421">
    <property type="entry name" value="Type_1_exporter"/>
</dbReference>
<evidence type="ECO:0000313" key="14">
    <source>
        <dbReference type="Proteomes" id="UP000001299"/>
    </source>
</evidence>
<dbReference type="InterPro" id="IPR036640">
    <property type="entry name" value="ABC1_TM_sf"/>
</dbReference>
<dbReference type="EMBL" id="CP001810">
    <property type="protein sequence ID" value="ADL35287.1"/>
    <property type="molecule type" value="Genomic_DNA"/>
</dbReference>
<dbReference type="InterPro" id="IPR017871">
    <property type="entry name" value="ABC_transporter-like_CS"/>
</dbReference>
<dbReference type="SMART" id="SM00382">
    <property type="entry name" value="AAA"/>
    <property type="match status" value="1"/>
</dbReference>